<dbReference type="InParanoid" id="A0A1E7FDE9"/>
<protein>
    <submittedName>
        <fullName evidence="2">Uncharacterized protein</fullName>
    </submittedName>
</protein>
<dbReference type="KEGG" id="fcy:FRACYDRAFT_268903"/>
<dbReference type="EMBL" id="KV784358">
    <property type="protein sequence ID" value="OEU16171.1"/>
    <property type="molecule type" value="Genomic_DNA"/>
</dbReference>
<evidence type="ECO:0000256" key="1">
    <source>
        <dbReference type="SAM" id="MobiDB-lite"/>
    </source>
</evidence>
<accession>A0A1E7FDE9</accession>
<evidence type="ECO:0000313" key="3">
    <source>
        <dbReference type="Proteomes" id="UP000095751"/>
    </source>
</evidence>
<proteinExistence type="predicted"/>
<keyword evidence="3" id="KW-1185">Reference proteome</keyword>
<dbReference type="OrthoDB" id="43808at2759"/>
<organism evidence="2 3">
    <name type="scientific">Fragilariopsis cylindrus CCMP1102</name>
    <dbReference type="NCBI Taxonomy" id="635003"/>
    <lineage>
        <taxon>Eukaryota</taxon>
        <taxon>Sar</taxon>
        <taxon>Stramenopiles</taxon>
        <taxon>Ochrophyta</taxon>
        <taxon>Bacillariophyta</taxon>
        <taxon>Bacillariophyceae</taxon>
        <taxon>Bacillariophycidae</taxon>
        <taxon>Bacillariales</taxon>
        <taxon>Bacillariaceae</taxon>
        <taxon>Fragilariopsis</taxon>
    </lineage>
</organism>
<dbReference type="Proteomes" id="UP000095751">
    <property type="component" value="Unassembled WGS sequence"/>
</dbReference>
<evidence type="ECO:0000313" key="2">
    <source>
        <dbReference type="EMBL" id="OEU16171.1"/>
    </source>
</evidence>
<feature type="region of interest" description="Disordered" evidence="1">
    <location>
        <begin position="176"/>
        <end position="198"/>
    </location>
</feature>
<sequence length="220" mass="24776">MSTVADFNDNLLYHMKREYGLDNFICDDDDEYGHLRSSHVQELEETLQADEYIGSFLTTKSTTAQPPHVDYTWEVLEQYGEENPTQSLMLGFFPLTEEGMFLQIWPTASTNLSIDGNIIEGEIIFIPYKKILIVPATTIHGGGFRTTTFVEEPGRCGNLRFHLYLAASATTGTGTSAGTGATLPAHQTNKYTEPHDKTKELSRRYVDSKYMQVLLQSLFV</sequence>
<reference evidence="2 3" key="1">
    <citation type="submission" date="2016-09" db="EMBL/GenBank/DDBJ databases">
        <title>Extensive genetic diversity and differential bi-allelic expression allows diatom success in the polar Southern Ocean.</title>
        <authorList>
            <consortium name="DOE Joint Genome Institute"/>
            <person name="Mock T."/>
            <person name="Otillar R.P."/>
            <person name="Strauss J."/>
            <person name="Dupont C."/>
            <person name="Frickenhaus S."/>
            <person name="Maumus F."/>
            <person name="Mcmullan M."/>
            <person name="Sanges R."/>
            <person name="Schmutz J."/>
            <person name="Toseland A."/>
            <person name="Valas R."/>
            <person name="Veluchamy A."/>
            <person name="Ward B.J."/>
            <person name="Allen A."/>
            <person name="Barry K."/>
            <person name="Falciatore A."/>
            <person name="Ferrante M."/>
            <person name="Fortunato A.E."/>
            <person name="Gloeckner G."/>
            <person name="Gruber A."/>
            <person name="Hipkin R."/>
            <person name="Janech M."/>
            <person name="Kroth P."/>
            <person name="Leese F."/>
            <person name="Lindquist E."/>
            <person name="Lyon B.R."/>
            <person name="Martin J."/>
            <person name="Mayer C."/>
            <person name="Parker M."/>
            <person name="Quesneville H."/>
            <person name="Raymond J."/>
            <person name="Uhlig C."/>
            <person name="Valentin K.U."/>
            <person name="Worden A.Z."/>
            <person name="Armbrust E.V."/>
            <person name="Bowler C."/>
            <person name="Green B."/>
            <person name="Moulton V."/>
            <person name="Van Oosterhout C."/>
            <person name="Grigoriev I."/>
        </authorList>
    </citation>
    <scope>NUCLEOTIDE SEQUENCE [LARGE SCALE GENOMIC DNA]</scope>
    <source>
        <strain evidence="2 3">CCMP1102</strain>
    </source>
</reference>
<gene>
    <name evidence="2" type="ORF">FRACYDRAFT_268903</name>
</gene>
<dbReference type="AlphaFoldDB" id="A0A1E7FDE9"/>
<name>A0A1E7FDE9_9STRA</name>